<keyword evidence="5" id="KW-0046">Antibiotic resistance</keyword>
<evidence type="ECO:0000256" key="1">
    <source>
        <dbReference type="ARBA" id="ARBA00006383"/>
    </source>
</evidence>
<comment type="similarity">
    <text evidence="1 5">Belongs to the antibiotic N-acetyltransferase family.</text>
</comment>
<dbReference type="GO" id="GO:0046677">
    <property type="term" value="P:response to antibiotic"/>
    <property type="evidence" value="ECO:0007669"/>
    <property type="project" value="UniProtKB-KW"/>
</dbReference>
<keyword evidence="8" id="KW-1185">Reference proteome</keyword>
<evidence type="ECO:0000256" key="6">
    <source>
        <dbReference type="SAM" id="MobiDB-lite"/>
    </source>
</evidence>
<feature type="compositionally biased region" description="Basic and acidic residues" evidence="6">
    <location>
        <begin position="140"/>
        <end position="155"/>
    </location>
</feature>
<evidence type="ECO:0000313" key="8">
    <source>
        <dbReference type="Proteomes" id="UP000236884"/>
    </source>
</evidence>
<dbReference type="EMBL" id="AP014946">
    <property type="protein sequence ID" value="BAT58993.1"/>
    <property type="molecule type" value="Genomic_DNA"/>
</dbReference>
<proteinExistence type="inferred from homology"/>
<name>A0A0S3PSQ7_9BRAD</name>
<dbReference type="EC" id="2.3.1.-" evidence="5"/>
<sequence length="219" mass="24176">MHASFRAVRPVDDGLRGLIDALRAAIGPEGTLVMPSWTGDDATPFDPKKTPASADLGVLCDTFWREPGVLRSDHPFAFAAQGPRAAEIVADPLPLPPHSPASPVGRVHDRDGLVLRRVRRQHDAPPRRVDRKCSVSSAQAHHDPRKRAAEAHRVRRERSLLRALCARGGLASRRSSDPRGQSRQCECQAYARPRYRRRCDGAARRRSTDLSSPAGSRLR</sequence>
<feature type="region of interest" description="Disordered" evidence="6">
    <location>
        <begin position="197"/>
        <end position="219"/>
    </location>
</feature>
<comment type="catalytic activity">
    <reaction evidence="5">
        <text>a 2-deoxystreptamine antibiotic + acetyl-CoA = an N(3)-acetyl-2-deoxystreptamine antibiotic + CoA + H(+)</text>
        <dbReference type="Rhea" id="RHEA:12665"/>
        <dbReference type="ChEBI" id="CHEBI:15378"/>
        <dbReference type="ChEBI" id="CHEBI:57287"/>
        <dbReference type="ChEBI" id="CHEBI:57288"/>
        <dbReference type="ChEBI" id="CHEBI:57921"/>
        <dbReference type="ChEBI" id="CHEBI:77452"/>
        <dbReference type="EC" id="2.3.1.81"/>
    </reaction>
</comment>
<organism evidence="7 8">
    <name type="scientific">Variibacter gotjawalensis</name>
    <dbReference type="NCBI Taxonomy" id="1333996"/>
    <lineage>
        <taxon>Bacteria</taxon>
        <taxon>Pseudomonadati</taxon>
        <taxon>Pseudomonadota</taxon>
        <taxon>Alphaproteobacteria</taxon>
        <taxon>Hyphomicrobiales</taxon>
        <taxon>Nitrobacteraceae</taxon>
        <taxon>Variibacter</taxon>
    </lineage>
</organism>
<dbReference type="Proteomes" id="UP000236884">
    <property type="component" value="Chromosome"/>
</dbReference>
<feature type="region of interest" description="Disordered" evidence="6">
    <location>
        <begin position="120"/>
        <end position="155"/>
    </location>
</feature>
<dbReference type="Pfam" id="PF02522">
    <property type="entry name" value="Antibiotic_NAT"/>
    <property type="match status" value="1"/>
</dbReference>
<reference evidence="7 8" key="1">
    <citation type="submission" date="2015-08" db="EMBL/GenBank/DDBJ databases">
        <title>Investigation of the bacterial diversity of lava forest soil.</title>
        <authorList>
            <person name="Lee J.S."/>
        </authorList>
    </citation>
    <scope>NUCLEOTIDE SEQUENCE [LARGE SCALE GENOMIC DNA]</scope>
    <source>
        <strain evidence="7 8">GJW-30</strain>
    </source>
</reference>
<keyword evidence="4 5" id="KW-0012">Acyltransferase</keyword>
<evidence type="ECO:0000256" key="5">
    <source>
        <dbReference type="RuleBase" id="RU365031"/>
    </source>
</evidence>
<dbReference type="PANTHER" id="PTHR11104">
    <property type="entry name" value="AMINOGLYCOSIDE N3-ACETYLTRANSFERASE"/>
    <property type="match status" value="1"/>
</dbReference>
<evidence type="ECO:0000256" key="3">
    <source>
        <dbReference type="ARBA" id="ARBA00022679"/>
    </source>
</evidence>
<dbReference type="InterPro" id="IPR028345">
    <property type="entry name" value="Antibiotic_NAT-like"/>
</dbReference>
<feature type="compositionally biased region" description="Basic and acidic residues" evidence="6">
    <location>
        <begin position="121"/>
        <end position="133"/>
    </location>
</feature>
<dbReference type="SUPFAM" id="SSF110710">
    <property type="entry name" value="TTHA0583/YokD-like"/>
    <property type="match status" value="1"/>
</dbReference>
<gene>
    <name evidence="7" type="ORF">GJW-30_1_01521</name>
</gene>
<keyword evidence="3 5" id="KW-0808">Transferase</keyword>
<dbReference type="PANTHER" id="PTHR11104:SF0">
    <property type="entry name" value="SPBETA PROPHAGE-DERIVED AMINOGLYCOSIDE N(3')-ACETYLTRANSFERASE-LIKE PROTEIN YOKD"/>
    <property type="match status" value="1"/>
</dbReference>
<evidence type="ECO:0000313" key="7">
    <source>
        <dbReference type="EMBL" id="BAT58993.1"/>
    </source>
</evidence>
<dbReference type="InterPro" id="IPR003679">
    <property type="entry name" value="Amioglycoside_AcTrfase"/>
</dbReference>
<feature type="compositionally biased region" description="Polar residues" evidence="6">
    <location>
        <begin position="209"/>
        <end position="219"/>
    </location>
</feature>
<dbReference type="GO" id="GO:0046353">
    <property type="term" value="F:aminoglycoside 3-N-acetyltransferase activity"/>
    <property type="evidence" value="ECO:0007669"/>
    <property type="project" value="UniProtKB-EC"/>
</dbReference>
<dbReference type="AlphaFoldDB" id="A0A0S3PSQ7"/>
<protein>
    <recommendedName>
        <fullName evidence="2 5">Aminoglycoside N(3)-acetyltransferase</fullName>
        <ecNumber evidence="5">2.3.1.-</ecNumber>
    </recommendedName>
</protein>
<evidence type="ECO:0000256" key="2">
    <source>
        <dbReference type="ARBA" id="ARBA00012882"/>
    </source>
</evidence>
<evidence type="ECO:0000256" key="4">
    <source>
        <dbReference type="ARBA" id="ARBA00023315"/>
    </source>
</evidence>
<feature type="compositionally biased region" description="Basic and acidic residues" evidence="6">
    <location>
        <begin position="198"/>
        <end position="208"/>
    </location>
</feature>
<dbReference type="KEGG" id="vgo:GJW-30_1_01521"/>
<accession>A0A0S3PSQ7</accession>